<comment type="caution">
    <text evidence="1">The sequence shown here is derived from an EMBL/GenBank/DDBJ whole genome shotgun (WGS) entry which is preliminary data.</text>
</comment>
<dbReference type="Proteomes" id="UP000824540">
    <property type="component" value="Unassembled WGS sequence"/>
</dbReference>
<proteinExistence type="predicted"/>
<protein>
    <submittedName>
        <fullName evidence="1">Uncharacterized protein</fullName>
    </submittedName>
</protein>
<evidence type="ECO:0000313" key="2">
    <source>
        <dbReference type="Proteomes" id="UP000824540"/>
    </source>
</evidence>
<evidence type="ECO:0000313" key="1">
    <source>
        <dbReference type="EMBL" id="KAG9345907.1"/>
    </source>
</evidence>
<gene>
    <name evidence="1" type="ORF">JZ751_007721</name>
</gene>
<accession>A0A8T2PB31</accession>
<reference evidence="1" key="1">
    <citation type="thesis" date="2021" institute="BYU ScholarsArchive" country="Provo, UT, USA">
        <title>Applications of and Algorithms for Genome Assembly and Genomic Analyses with an Emphasis on Marine Teleosts.</title>
        <authorList>
            <person name="Pickett B.D."/>
        </authorList>
    </citation>
    <scope>NUCLEOTIDE SEQUENCE</scope>
    <source>
        <strain evidence="1">HI-2016</strain>
    </source>
</reference>
<keyword evidence="2" id="KW-1185">Reference proteome</keyword>
<dbReference type="EMBL" id="JAFBMS010000016">
    <property type="protein sequence ID" value="KAG9345907.1"/>
    <property type="molecule type" value="Genomic_DNA"/>
</dbReference>
<sequence length="59" mass="6833">MSQLLLLCYRKEFTRNTDLYWKYGLGIASLSQGMGSTVTSCFFVVKGEFVKMSEYEFEV</sequence>
<name>A0A8T2PB31_9TELE</name>
<dbReference type="AlphaFoldDB" id="A0A8T2PB31"/>
<organism evidence="1 2">
    <name type="scientific">Albula glossodonta</name>
    <name type="common">roundjaw bonefish</name>
    <dbReference type="NCBI Taxonomy" id="121402"/>
    <lineage>
        <taxon>Eukaryota</taxon>
        <taxon>Metazoa</taxon>
        <taxon>Chordata</taxon>
        <taxon>Craniata</taxon>
        <taxon>Vertebrata</taxon>
        <taxon>Euteleostomi</taxon>
        <taxon>Actinopterygii</taxon>
        <taxon>Neopterygii</taxon>
        <taxon>Teleostei</taxon>
        <taxon>Albuliformes</taxon>
        <taxon>Albulidae</taxon>
        <taxon>Albula</taxon>
    </lineage>
</organism>